<dbReference type="EMBL" id="JAGQHR010000002">
    <property type="protein sequence ID" value="MCA9726090.1"/>
    <property type="molecule type" value="Genomic_DNA"/>
</dbReference>
<dbReference type="AlphaFoldDB" id="A0A956LUS2"/>
<evidence type="ECO:0000313" key="3">
    <source>
        <dbReference type="Proteomes" id="UP000697710"/>
    </source>
</evidence>
<evidence type="ECO:0008006" key="4">
    <source>
        <dbReference type="Google" id="ProtNLM"/>
    </source>
</evidence>
<gene>
    <name evidence="2" type="ORF">KC729_00300</name>
</gene>
<protein>
    <recommendedName>
        <fullName evidence="4">PLAT domain-containing protein</fullName>
    </recommendedName>
</protein>
<feature type="chain" id="PRO_5037453335" description="PLAT domain-containing protein" evidence="1">
    <location>
        <begin position="28"/>
        <end position="157"/>
    </location>
</feature>
<dbReference type="Proteomes" id="UP000697710">
    <property type="component" value="Unassembled WGS sequence"/>
</dbReference>
<name>A0A956LUS2_UNCEI</name>
<feature type="signal peptide" evidence="1">
    <location>
        <begin position="1"/>
        <end position="27"/>
    </location>
</feature>
<reference evidence="2" key="1">
    <citation type="submission" date="2020-04" db="EMBL/GenBank/DDBJ databases">
        <authorList>
            <person name="Zhang T."/>
        </authorList>
    </citation>
    <scope>NUCLEOTIDE SEQUENCE</scope>
    <source>
        <strain evidence="2">HKST-UBA01</strain>
    </source>
</reference>
<organism evidence="2 3">
    <name type="scientific">Eiseniibacteriota bacterium</name>
    <dbReference type="NCBI Taxonomy" id="2212470"/>
    <lineage>
        <taxon>Bacteria</taxon>
        <taxon>Candidatus Eiseniibacteriota</taxon>
    </lineage>
</organism>
<evidence type="ECO:0000256" key="1">
    <source>
        <dbReference type="SAM" id="SignalP"/>
    </source>
</evidence>
<comment type="caution">
    <text evidence="2">The sequence shown here is derived from an EMBL/GenBank/DDBJ whole genome shotgun (WGS) entry which is preliminary data.</text>
</comment>
<keyword evidence="1" id="KW-0732">Signal</keyword>
<sequence>MRRFLLCSIGALGAVTLLAGATRVAQAVGVVTPFEAIVTDCNDNAWNDAAVTIRLYRNSVLPIYEHTENTGPDGYVIFDDPDFESLPCDHLKVTIVPATEGGNSWESEFVHSGTNCFYNPLAVKEWVEFDAFSGLDCDSVEKGLGQLFYLRWEAPEE</sequence>
<reference evidence="2" key="2">
    <citation type="journal article" date="2021" name="Microbiome">
        <title>Successional dynamics and alternative stable states in a saline activated sludge microbial community over 9 years.</title>
        <authorList>
            <person name="Wang Y."/>
            <person name="Ye J."/>
            <person name="Ju F."/>
            <person name="Liu L."/>
            <person name="Boyd J.A."/>
            <person name="Deng Y."/>
            <person name="Parks D.H."/>
            <person name="Jiang X."/>
            <person name="Yin X."/>
            <person name="Woodcroft B.J."/>
            <person name="Tyson G.W."/>
            <person name="Hugenholtz P."/>
            <person name="Polz M.F."/>
            <person name="Zhang T."/>
        </authorList>
    </citation>
    <scope>NUCLEOTIDE SEQUENCE</scope>
    <source>
        <strain evidence="2">HKST-UBA01</strain>
    </source>
</reference>
<evidence type="ECO:0000313" key="2">
    <source>
        <dbReference type="EMBL" id="MCA9726090.1"/>
    </source>
</evidence>
<accession>A0A956LUS2</accession>
<proteinExistence type="predicted"/>